<dbReference type="Pfam" id="PF00135">
    <property type="entry name" value="COesterase"/>
    <property type="match status" value="1"/>
</dbReference>
<keyword evidence="2" id="KW-1185">Reference proteome</keyword>
<dbReference type="InterPro" id="IPR019819">
    <property type="entry name" value="Carboxylesterase_B_CS"/>
</dbReference>
<accession>A0A8R1YSB0</accession>
<dbReference type="InterPro" id="IPR029058">
    <property type="entry name" value="AB_hydrolase_fold"/>
</dbReference>
<reference evidence="1" key="2">
    <citation type="submission" date="2022-06" db="UniProtKB">
        <authorList>
            <consortium name="EnsemblMetazoa"/>
        </authorList>
    </citation>
    <scope>IDENTIFICATION</scope>
    <source>
        <strain evidence="1">PS312</strain>
    </source>
</reference>
<name>A0A2A6B6U7_PRIPA</name>
<dbReference type="SUPFAM" id="SSF53474">
    <property type="entry name" value="alpha/beta-Hydrolases"/>
    <property type="match status" value="1"/>
</dbReference>
<dbReference type="PANTHER" id="PTHR44590:SF3">
    <property type="entry name" value="CARBOXYLESTERASE TYPE B DOMAIN-CONTAINING PROTEIN"/>
    <property type="match status" value="1"/>
</dbReference>
<dbReference type="PANTHER" id="PTHR44590">
    <property type="entry name" value="CARBOXYLIC ESTER HYDROLASE-RELATED"/>
    <property type="match status" value="1"/>
</dbReference>
<protein>
    <submittedName>
        <fullName evidence="1">Hydrolase</fullName>
    </submittedName>
</protein>
<dbReference type="EnsemblMetazoa" id="PPA35183.1">
    <property type="protein sequence ID" value="PPA35183.1"/>
    <property type="gene ID" value="WBGene00273552"/>
</dbReference>
<accession>A0A2A6B6U7</accession>
<evidence type="ECO:0000313" key="2">
    <source>
        <dbReference type="Proteomes" id="UP000005239"/>
    </source>
</evidence>
<dbReference type="OrthoDB" id="3200163at2759"/>
<dbReference type="Gene3D" id="3.40.50.1820">
    <property type="entry name" value="alpha/beta hydrolase"/>
    <property type="match status" value="1"/>
</dbReference>
<sequence>MLAMRSLLVIFSTIGLAQSATFPRKTLVNGVVEGFCLIDSPVQVNAFLGVPFAEPPVRFEKPLPKNNWSGVLATKTQPNMCTQVTGAANSEDCLYLNVYAPAVAPSAALNKDSCTHGLPVFVVVHGGAFATGSAQEGAPEHIARYLAAKGIVVVAIQYRVGPLGFCTTKDSAMPGNYGMWDAKIAFEWVRDNIAAFGGNPNDVTAYGGSAGAALIDGMHLSPLTTSDDHLFHKMVLFSGAARDMWDAHTTEHCEERATAIGLSWTDSASFKSALLSANAADLAGGWQVIGEENFDYLLCGEHGISSTIGNADSKKSTHSDWAPVLDGDFFPSTPAAMRAATQPKPSIFGNYFASCFFGVDGAATQHKPSFFGISFLEGAGMSGAITIDHTTVEKIVDFMVPATIANRSLFQSYFLESYRNQGQILEPTAIDKHAMMAVNVFKHFNPAPIGGLYPFISYATHSFDQWYSLGLPGFTLNTADQIVIDIYTTALVNFAKTGNPNGSSASALPVPWVAATAQNPSLNYVIETTPSMDAQFFYGRPNLNNILNKIGGTFKPV</sequence>
<dbReference type="AlphaFoldDB" id="A0A2A6B6U7"/>
<evidence type="ECO:0000313" key="1">
    <source>
        <dbReference type="EnsemblMetazoa" id="PPA35183.1"/>
    </source>
</evidence>
<gene>
    <name evidence="1" type="primary">WBGene00273552</name>
</gene>
<dbReference type="PROSITE" id="PS00941">
    <property type="entry name" value="CARBOXYLESTERASE_B_2"/>
    <property type="match status" value="1"/>
</dbReference>
<organism evidence="1 2">
    <name type="scientific">Pristionchus pacificus</name>
    <name type="common">Parasitic nematode worm</name>
    <dbReference type="NCBI Taxonomy" id="54126"/>
    <lineage>
        <taxon>Eukaryota</taxon>
        <taxon>Metazoa</taxon>
        <taxon>Ecdysozoa</taxon>
        <taxon>Nematoda</taxon>
        <taxon>Chromadorea</taxon>
        <taxon>Rhabditida</taxon>
        <taxon>Rhabditina</taxon>
        <taxon>Diplogasteromorpha</taxon>
        <taxon>Diplogasteroidea</taxon>
        <taxon>Neodiplogasteridae</taxon>
        <taxon>Pristionchus</taxon>
    </lineage>
</organism>
<dbReference type="InterPro" id="IPR002018">
    <property type="entry name" value="CarbesteraseB"/>
</dbReference>
<reference evidence="2" key="1">
    <citation type="journal article" date="2008" name="Nat. Genet.">
        <title>The Pristionchus pacificus genome provides a unique perspective on nematode lifestyle and parasitism.</title>
        <authorList>
            <person name="Dieterich C."/>
            <person name="Clifton S.W."/>
            <person name="Schuster L.N."/>
            <person name="Chinwalla A."/>
            <person name="Delehaunty K."/>
            <person name="Dinkelacker I."/>
            <person name="Fulton L."/>
            <person name="Fulton R."/>
            <person name="Godfrey J."/>
            <person name="Minx P."/>
            <person name="Mitreva M."/>
            <person name="Roeseler W."/>
            <person name="Tian H."/>
            <person name="Witte H."/>
            <person name="Yang S.P."/>
            <person name="Wilson R.K."/>
            <person name="Sommer R.J."/>
        </authorList>
    </citation>
    <scope>NUCLEOTIDE SEQUENCE [LARGE SCALE GENOMIC DNA]</scope>
    <source>
        <strain evidence="2">PS312</strain>
    </source>
</reference>
<proteinExistence type="predicted"/>
<dbReference type="Proteomes" id="UP000005239">
    <property type="component" value="Unassembled WGS sequence"/>
</dbReference>